<dbReference type="EMBL" id="JBBXMP010000047">
    <property type="protein sequence ID" value="KAL0065433.1"/>
    <property type="molecule type" value="Genomic_DNA"/>
</dbReference>
<keyword evidence="5" id="KW-0539">Nucleus</keyword>
<feature type="region of interest" description="Disordered" evidence="6">
    <location>
        <begin position="626"/>
        <end position="681"/>
    </location>
</feature>
<feature type="region of interest" description="Disordered" evidence="6">
    <location>
        <begin position="112"/>
        <end position="164"/>
    </location>
</feature>
<evidence type="ECO:0000259" key="7">
    <source>
        <dbReference type="PROSITE" id="PS50048"/>
    </source>
</evidence>
<feature type="compositionally biased region" description="Polar residues" evidence="6">
    <location>
        <begin position="146"/>
        <end position="157"/>
    </location>
</feature>
<evidence type="ECO:0000313" key="9">
    <source>
        <dbReference type="Proteomes" id="UP001437256"/>
    </source>
</evidence>
<keyword evidence="9" id="KW-1185">Reference proteome</keyword>
<evidence type="ECO:0000256" key="6">
    <source>
        <dbReference type="SAM" id="MobiDB-lite"/>
    </source>
</evidence>
<dbReference type="InterPro" id="IPR001138">
    <property type="entry name" value="Zn2Cys6_DnaBD"/>
</dbReference>
<comment type="subcellular location">
    <subcellularLocation>
        <location evidence="1">Nucleus</location>
    </subcellularLocation>
</comment>
<dbReference type="CDD" id="cd12148">
    <property type="entry name" value="fungal_TF_MHR"/>
    <property type="match status" value="1"/>
</dbReference>
<proteinExistence type="predicted"/>
<evidence type="ECO:0000256" key="2">
    <source>
        <dbReference type="ARBA" id="ARBA00022723"/>
    </source>
</evidence>
<dbReference type="InterPro" id="IPR036864">
    <property type="entry name" value="Zn2-C6_fun-type_DNA-bd_sf"/>
</dbReference>
<dbReference type="InterPro" id="IPR050815">
    <property type="entry name" value="TF_fung"/>
</dbReference>
<feature type="region of interest" description="Disordered" evidence="6">
    <location>
        <begin position="44"/>
        <end position="63"/>
    </location>
</feature>
<feature type="compositionally biased region" description="Polar residues" evidence="6">
    <location>
        <begin position="639"/>
        <end position="651"/>
    </location>
</feature>
<feature type="compositionally biased region" description="Low complexity" evidence="6">
    <location>
        <begin position="306"/>
        <end position="316"/>
    </location>
</feature>
<dbReference type="PROSITE" id="PS50048">
    <property type="entry name" value="ZN2_CY6_FUNGAL_2"/>
    <property type="match status" value="1"/>
</dbReference>
<dbReference type="Proteomes" id="UP001437256">
    <property type="component" value="Unassembled WGS sequence"/>
</dbReference>
<dbReference type="SMART" id="SM00066">
    <property type="entry name" value="GAL4"/>
    <property type="match status" value="1"/>
</dbReference>
<keyword evidence="2" id="KW-0479">Metal-binding</keyword>
<reference evidence="8 9" key="1">
    <citation type="submission" date="2024-05" db="EMBL/GenBank/DDBJ databases">
        <title>A draft genome resource for the thread blight pathogen Marasmius tenuissimus strain MS-2.</title>
        <authorList>
            <person name="Yulfo-Soto G.E."/>
            <person name="Baruah I.K."/>
            <person name="Amoako-Attah I."/>
            <person name="Bukari Y."/>
            <person name="Meinhardt L.W."/>
            <person name="Bailey B.A."/>
            <person name="Cohen S.P."/>
        </authorList>
    </citation>
    <scope>NUCLEOTIDE SEQUENCE [LARGE SCALE GENOMIC DNA]</scope>
    <source>
        <strain evidence="8 9">MS-2</strain>
    </source>
</reference>
<dbReference type="CDD" id="cd00067">
    <property type="entry name" value="GAL4"/>
    <property type="match status" value="1"/>
</dbReference>
<dbReference type="PROSITE" id="PS00463">
    <property type="entry name" value="ZN2_CY6_FUNGAL_1"/>
    <property type="match status" value="1"/>
</dbReference>
<dbReference type="PANTHER" id="PTHR47338">
    <property type="entry name" value="ZN(II)2CYS6 TRANSCRIPTION FACTOR (EUROFUNG)-RELATED"/>
    <property type="match status" value="1"/>
</dbReference>
<dbReference type="Pfam" id="PF04082">
    <property type="entry name" value="Fungal_trans"/>
    <property type="match status" value="1"/>
</dbReference>
<comment type="caution">
    <text evidence="8">The sequence shown here is derived from an EMBL/GenBank/DDBJ whole genome shotgun (WGS) entry which is preliminary data.</text>
</comment>
<organism evidence="8 9">
    <name type="scientific">Marasmius tenuissimus</name>
    <dbReference type="NCBI Taxonomy" id="585030"/>
    <lineage>
        <taxon>Eukaryota</taxon>
        <taxon>Fungi</taxon>
        <taxon>Dikarya</taxon>
        <taxon>Basidiomycota</taxon>
        <taxon>Agaricomycotina</taxon>
        <taxon>Agaricomycetes</taxon>
        <taxon>Agaricomycetidae</taxon>
        <taxon>Agaricales</taxon>
        <taxon>Marasmiineae</taxon>
        <taxon>Marasmiaceae</taxon>
        <taxon>Marasmius</taxon>
    </lineage>
</organism>
<feature type="compositionally biased region" description="Polar residues" evidence="6">
    <location>
        <begin position="664"/>
        <end position="676"/>
    </location>
</feature>
<evidence type="ECO:0000256" key="4">
    <source>
        <dbReference type="ARBA" id="ARBA00023163"/>
    </source>
</evidence>
<name>A0ABR2ZXA7_9AGAR</name>
<evidence type="ECO:0000256" key="1">
    <source>
        <dbReference type="ARBA" id="ARBA00004123"/>
    </source>
</evidence>
<evidence type="ECO:0000256" key="3">
    <source>
        <dbReference type="ARBA" id="ARBA00023015"/>
    </source>
</evidence>
<feature type="domain" description="Zn(2)-C6 fungal-type" evidence="7">
    <location>
        <begin position="20"/>
        <end position="52"/>
    </location>
</feature>
<dbReference type="InterPro" id="IPR007219">
    <property type="entry name" value="XnlR_reg_dom"/>
</dbReference>
<keyword evidence="4" id="KW-0804">Transcription</keyword>
<evidence type="ECO:0000313" key="8">
    <source>
        <dbReference type="EMBL" id="KAL0065433.1"/>
    </source>
</evidence>
<dbReference type="SUPFAM" id="SSF57701">
    <property type="entry name" value="Zn2/Cys6 DNA-binding domain"/>
    <property type="match status" value="1"/>
</dbReference>
<evidence type="ECO:0000256" key="5">
    <source>
        <dbReference type="ARBA" id="ARBA00023242"/>
    </source>
</evidence>
<dbReference type="PANTHER" id="PTHR47338:SF29">
    <property type="entry name" value="ZN(2)-C6 FUNGAL-TYPE DOMAIN-CONTAINING PROTEIN"/>
    <property type="match status" value="1"/>
</dbReference>
<accession>A0ABR2ZXA7</accession>
<feature type="compositionally biased region" description="Low complexity" evidence="6">
    <location>
        <begin position="119"/>
        <end position="142"/>
    </location>
</feature>
<dbReference type="Pfam" id="PF00172">
    <property type="entry name" value="Zn_clus"/>
    <property type="match status" value="1"/>
</dbReference>
<sequence length="737" mass="80464">MHKSSSPRPSSSKPLKRGKACLTCRFLKIKCDGARPICGPCERHPKDDPCEYADGPGRSRTRVLEDAVSRLEARLREYENPDESPSVALHNPYHRLTSSSEEGRLHLAVSSIPLPKGEPQSSQTSPSSPFSAPSPLSTLSPPSGIPTMSSVRTTSASPGMDTEEPSLPVIRNLLDTFLAHSSTFGFFLHTSRFYNAALLQKPPGDTTRPTSGLLRTVYLLGVHLTTSHQPGETYRGREPGMLLLALRETATDLLTSHPQRYIHTIQAETLLSYYFFRAGNIIEAKRHASSAASLVLACGLHRIRSSGSASWGSSTSPVAVGPSGSTPLPEPRDTLEEGERINAFWTVFTLYRNLAAAVNSASDVCGVFDAPGMQVDTPWPLDMESYKEGILPPTGTSTVWNYLNHVQLQTEEYERSVNTFVAKSSILFHQAVFLAAQHNPDASQKDSQAFIAAFQSLNHLLQTTKAQLGPLPADLAGPSTRLLYLSYALIYGAVIKLHNIFSYSDSGSRQACIDAAKAMLRPQSNGVTNMQQLGCVNPIMGTLWALACQVLIEEVVRIRQGWPGEAEFLLAHIDEGFSMLSFFAVSSDLMTYSSTRKLYDDHFRTAMSDFGYEAKVPAFLYDTQTHTHTPATPTGMPASHTSDWSPESAPSSLDGDISEYHSGGNYQVHSQDSSPSPAGLVGYPNTQYYTTPRYQQTTRQQFDGSSPYPLPTYSVYHTPSPPAPPYAASYTSTTASF</sequence>
<feature type="region of interest" description="Disordered" evidence="6">
    <location>
        <begin position="306"/>
        <end position="333"/>
    </location>
</feature>
<dbReference type="Gene3D" id="4.10.240.10">
    <property type="entry name" value="Zn(2)-C6 fungal-type DNA-binding domain"/>
    <property type="match status" value="1"/>
</dbReference>
<gene>
    <name evidence="8" type="ORF">AAF712_007497</name>
</gene>
<protein>
    <recommendedName>
        <fullName evidence="7">Zn(2)-C6 fungal-type domain-containing protein</fullName>
    </recommendedName>
</protein>
<keyword evidence="3" id="KW-0805">Transcription regulation</keyword>